<dbReference type="InterPro" id="IPR036291">
    <property type="entry name" value="NAD(P)-bd_dom_sf"/>
</dbReference>
<evidence type="ECO:0000256" key="1">
    <source>
        <dbReference type="ARBA" id="ARBA00004123"/>
    </source>
</evidence>
<dbReference type="PRINTS" id="PR00081">
    <property type="entry name" value="GDHRDH"/>
</dbReference>
<evidence type="ECO:0000256" key="3">
    <source>
        <dbReference type="ARBA" id="ARBA00022833"/>
    </source>
</evidence>
<dbReference type="GO" id="GO:0006351">
    <property type="term" value="P:DNA-templated transcription"/>
    <property type="evidence" value="ECO:0007669"/>
    <property type="project" value="InterPro"/>
</dbReference>
<dbReference type="PROSITE" id="PS50048">
    <property type="entry name" value="ZN2_CY6_FUNGAL_2"/>
    <property type="match status" value="1"/>
</dbReference>
<evidence type="ECO:0000256" key="6">
    <source>
        <dbReference type="ARBA" id="ARBA00023163"/>
    </source>
</evidence>
<dbReference type="GO" id="GO:0008270">
    <property type="term" value="F:zinc ion binding"/>
    <property type="evidence" value="ECO:0007669"/>
    <property type="project" value="InterPro"/>
</dbReference>
<dbReference type="SUPFAM" id="SSF51735">
    <property type="entry name" value="NAD(P)-binding Rossmann-fold domains"/>
    <property type="match status" value="1"/>
</dbReference>
<dbReference type="InterPro" id="IPR051615">
    <property type="entry name" value="Transcr_Regulatory_Elem"/>
</dbReference>
<dbReference type="SUPFAM" id="SSF57701">
    <property type="entry name" value="Zn2/Cys6 DNA-binding domain"/>
    <property type="match status" value="1"/>
</dbReference>
<evidence type="ECO:0000256" key="8">
    <source>
        <dbReference type="SAM" id="MobiDB-lite"/>
    </source>
</evidence>
<dbReference type="InterPro" id="IPR002347">
    <property type="entry name" value="SDR_fam"/>
</dbReference>
<proteinExistence type="predicted"/>
<dbReference type="SMART" id="SM00906">
    <property type="entry name" value="Fungal_trans"/>
    <property type="match status" value="1"/>
</dbReference>
<dbReference type="PROSITE" id="PS00463">
    <property type="entry name" value="ZN2_CY6_FUNGAL_1"/>
    <property type="match status" value="1"/>
</dbReference>
<keyword evidence="7" id="KW-0539">Nucleus</keyword>
<evidence type="ECO:0000256" key="5">
    <source>
        <dbReference type="ARBA" id="ARBA00023125"/>
    </source>
</evidence>
<dbReference type="VEuPathDB" id="FungiDB:ASPNIDRAFT2_1152752"/>
<comment type="caution">
    <text evidence="10">The sequence shown here is derived from an EMBL/GenBank/DDBJ whole genome shotgun (WGS) entry which is preliminary data.</text>
</comment>
<dbReference type="Proteomes" id="UP000068243">
    <property type="component" value="Unassembled WGS sequence"/>
</dbReference>
<dbReference type="VEuPathDB" id="FungiDB:M747DRAFT_297385"/>
<dbReference type="Pfam" id="PF00172">
    <property type="entry name" value="Zn_clus"/>
    <property type="match status" value="1"/>
</dbReference>
<dbReference type="OMA" id="CYIHALH"/>
<dbReference type="VEuPathDB" id="FungiDB:ATCC64974_72260"/>
<dbReference type="InterPro" id="IPR001138">
    <property type="entry name" value="Zn2Cys6_DnaBD"/>
</dbReference>
<dbReference type="OrthoDB" id="1933717at2759"/>
<comment type="subcellular location">
    <subcellularLocation>
        <location evidence="1">Nucleus</location>
    </subcellularLocation>
</comment>
<feature type="domain" description="Zn(2)-C6 fungal-type" evidence="9">
    <location>
        <begin position="271"/>
        <end position="301"/>
    </location>
</feature>
<dbReference type="VEuPathDB" id="FungiDB:ASPNIDRAFT2_1165930"/>
<keyword evidence="3" id="KW-0862">Zinc</keyword>
<dbReference type="GO" id="GO:0009893">
    <property type="term" value="P:positive regulation of metabolic process"/>
    <property type="evidence" value="ECO:0007669"/>
    <property type="project" value="UniProtKB-ARBA"/>
</dbReference>
<dbReference type="PANTHER" id="PTHR31313">
    <property type="entry name" value="TY1 ENHANCER ACTIVATOR"/>
    <property type="match status" value="1"/>
</dbReference>
<dbReference type="VEuPathDB" id="FungiDB:M747DRAFT_241428"/>
<dbReference type="CDD" id="cd12148">
    <property type="entry name" value="fungal_TF_MHR"/>
    <property type="match status" value="1"/>
</dbReference>
<dbReference type="GO" id="GO:0003677">
    <property type="term" value="F:DNA binding"/>
    <property type="evidence" value="ECO:0007669"/>
    <property type="project" value="UniProtKB-KW"/>
</dbReference>
<dbReference type="SMART" id="SM00066">
    <property type="entry name" value="GAL4"/>
    <property type="match status" value="1"/>
</dbReference>
<keyword evidence="6" id="KW-0804">Transcription</keyword>
<dbReference type="Gene3D" id="3.40.50.720">
    <property type="entry name" value="NAD(P)-binding Rossmann-like Domain"/>
    <property type="match status" value="1"/>
</dbReference>
<keyword evidence="5" id="KW-0238">DNA-binding</keyword>
<dbReference type="Pfam" id="PF04082">
    <property type="entry name" value="Fungal_trans"/>
    <property type="match status" value="1"/>
</dbReference>
<sequence length="913" mass="100810">MESYLKGRTAVITGASMGIGEAIAITLAENGMNVALLARSGSKLEAVKARIESKCPNITVRAYSVDIQSHAEVNAAVKLIVSALGDIEVLINNAGLALGAPGRFWELPIEMVEQMNGTNITGVMYMTHSVLNESMWPRKRGTIINVSSVTGLECPPFDGEAVYHANKACLEAFSNSLRMETAGSNIRVSVLRPGCVVSHFHLQRVKYDQNAMDEFFYGYEPLVPEDLAEAGPQSQGRPFSINPFMNIDTIPHHLAALRMPATQKRQRVSIACVPCRKKKRRCDGQKPVCQVCEREDRECEYTYLLEKRKPPTKCYIHALHSRIAFLEHQLATTRHGAEQSELLTVGLGSDEEDLKTHNVKPVSHSLSGFGRNFQLSGAYGLFCSRELDEQQQSSSGVGILENVDSVSGEPLFLFPDAQSQLLDDFWTWRNTWPVLVHEPLFKKDLTNGGVKVYATPTLLAAIVAFSSQCAGDAQLSMWGTSGEALAKHAKSKILAQIEYSSLSLVLAAAIIALRELAVDNLSSASQYIGIAFRHSLTLGLHIETPTMDESIQGSQEVLEARSLAWWGVWLLEKHISQILGQPSALRDGDMRPGPVPILPSVEYRLWPVFHASGPELAFSSLSNLQYACKLVCMVSPILDEIHALASPLSIHEKEEKATKTHVAMSEFYNNLPSHLRLPATATTQLSPPVYQFNLLYHNLKIMLHRPFFKTAPSMHDLDEFKRPEMVHIQSATFSAIRITSIVNAYRNFYPLETLSPFAVHSLATSSLVHLLNANSADATLSQRTTHLYRLNLRFLGQMSSTNYGSNRAIKALTSLECEGGASILPNTTKPSMRDRGAECNGSVSAGQRGTPTTALDSMNISGHIDFMENAFDWFQLPLNDQLVFDDVIESSLWEEVCESYDPMGGLPPLHRNM</sequence>
<dbReference type="VEuPathDB" id="FungiDB:ATCC64974_14650"/>
<dbReference type="EMBL" id="BCMY01000022">
    <property type="protein sequence ID" value="GAQ46675.1"/>
    <property type="molecule type" value="Genomic_DNA"/>
</dbReference>
<dbReference type="InterPro" id="IPR007219">
    <property type="entry name" value="XnlR_reg_dom"/>
</dbReference>
<dbReference type="PRINTS" id="PR00080">
    <property type="entry name" value="SDRFAMILY"/>
</dbReference>
<dbReference type="CDD" id="cd00067">
    <property type="entry name" value="GAL4"/>
    <property type="match status" value="1"/>
</dbReference>
<dbReference type="Gene3D" id="4.10.240.10">
    <property type="entry name" value="Zn(2)-C6 fungal-type DNA-binding domain"/>
    <property type="match status" value="1"/>
</dbReference>
<dbReference type="Pfam" id="PF00106">
    <property type="entry name" value="adh_short"/>
    <property type="match status" value="1"/>
</dbReference>
<dbReference type="GO" id="GO:0000981">
    <property type="term" value="F:DNA-binding transcription factor activity, RNA polymerase II-specific"/>
    <property type="evidence" value="ECO:0007669"/>
    <property type="project" value="InterPro"/>
</dbReference>
<evidence type="ECO:0000256" key="2">
    <source>
        <dbReference type="ARBA" id="ARBA00022723"/>
    </source>
</evidence>
<evidence type="ECO:0000256" key="4">
    <source>
        <dbReference type="ARBA" id="ARBA00023015"/>
    </source>
</evidence>
<feature type="region of interest" description="Disordered" evidence="8">
    <location>
        <begin position="827"/>
        <end position="851"/>
    </location>
</feature>
<dbReference type="PANTHER" id="PTHR31313:SF81">
    <property type="entry name" value="TY1 ENHANCER ACTIVATOR"/>
    <property type="match status" value="1"/>
</dbReference>
<reference evidence="11" key="1">
    <citation type="journal article" date="2016" name="Genome Announc.">
        <title>Draft genome sequence of Aspergillus niger strain An76.</title>
        <authorList>
            <person name="Gong W."/>
            <person name="Cheng Z."/>
            <person name="Zhang H."/>
            <person name="Liu L."/>
            <person name="Gao P."/>
            <person name="Wang L."/>
        </authorList>
    </citation>
    <scope>NUCLEOTIDE SEQUENCE [LARGE SCALE GENOMIC DNA]</scope>
    <source>
        <strain evidence="11">An76</strain>
    </source>
</reference>
<feature type="compositionally biased region" description="Polar residues" evidence="8">
    <location>
        <begin position="841"/>
        <end position="851"/>
    </location>
</feature>
<keyword evidence="4" id="KW-0805">Transcription regulation</keyword>
<evidence type="ECO:0000313" key="11">
    <source>
        <dbReference type="Proteomes" id="UP000068243"/>
    </source>
</evidence>
<protein>
    <submittedName>
        <fullName evidence="10">Unnamed protein product</fullName>
    </submittedName>
</protein>
<evidence type="ECO:0000259" key="9">
    <source>
        <dbReference type="PROSITE" id="PS50048"/>
    </source>
</evidence>
<dbReference type="VEuPathDB" id="FungiDB:An16g01070"/>
<dbReference type="PaxDb" id="5061-CADANGAP00012339"/>
<dbReference type="InterPro" id="IPR036864">
    <property type="entry name" value="Zn2-C6_fun-type_DNA-bd_sf"/>
</dbReference>
<evidence type="ECO:0000256" key="7">
    <source>
        <dbReference type="ARBA" id="ARBA00023242"/>
    </source>
</evidence>
<accession>A0A100ISU3</accession>
<dbReference type="VEuPathDB" id="FungiDB:An16g01080"/>
<evidence type="ECO:0000313" key="10">
    <source>
        <dbReference type="EMBL" id="GAQ46675.1"/>
    </source>
</evidence>
<organism evidence="10 11">
    <name type="scientific">Aspergillus niger</name>
    <dbReference type="NCBI Taxonomy" id="5061"/>
    <lineage>
        <taxon>Eukaryota</taxon>
        <taxon>Fungi</taxon>
        <taxon>Dikarya</taxon>
        <taxon>Ascomycota</taxon>
        <taxon>Pezizomycotina</taxon>
        <taxon>Eurotiomycetes</taxon>
        <taxon>Eurotiomycetidae</taxon>
        <taxon>Eurotiales</taxon>
        <taxon>Aspergillaceae</taxon>
        <taxon>Aspergillus</taxon>
        <taxon>Aspergillus subgen. Circumdati</taxon>
    </lineage>
</organism>
<dbReference type="GO" id="GO:0005634">
    <property type="term" value="C:nucleus"/>
    <property type="evidence" value="ECO:0007669"/>
    <property type="project" value="UniProtKB-SubCell"/>
</dbReference>
<name>A0A100ISU3_ASPNG</name>
<gene>
    <name evidence="10" type="ORF">ABL_09336</name>
</gene>
<keyword evidence="2" id="KW-0479">Metal-binding</keyword>
<dbReference type="AlphaFoldDB" id="A0A100ISU3"/>